<feature type="compositionally biased region" description="Low complexity" evidence="1">
    <location>
        <begin position="79"/>
        <end position="92"/>
    </location>
</feature>
<reference evidence="2 3" key="1">
    <citation type="submission" date="2024-10" db="EMBL/GenBank/DDBJ databases">
        <title>Updated reference genomes for cyclostephanoid diatoms.</title>
        <authorList>
            <person name="Roberts W.R."/>
            <person name="Alverson A.J."/>
        </authorList>
    </citation>
    <scope>NUCLEOTIDE SEQUENCE [LARGE SCALE GENOMIC DNA]</scope>
    <source>
        <strain evidence="2 3">AJA276-08</strain>
    </source>
</reference>
<accession>A0ABD3QU46</accession>
<feature type="region of interest" description="Disordered" evidence="1">
    <location>
        <begin position="239"/>
        <end position="258"/>
    </location>
</feature>
<feature type="compositionally biased region" description="Acidic residues" evidence="1">
    <location>
        <begin position="65"/>
        <end position="75"/>
    </location>
</feature>
<protein>
    <submittedName>
        <fullName evidence="2">Uncharacterized protein</fullName>
    </submittedName>
</protein>
<evidence type="ECO:0000313" key="3">
    <source>
        <dbReference type="Proteomes" id="UP001530315"/>
    </source>
</evidence>
<sequence length="513" mass="56479">MRLRHRLVLVNLALDDDRRCFCFAHQRFAIPHPWRLHLPDARSADATAVVVSSARVDYGPFTREEDLDAKEDDGDLGASSQSSSSSSSPSSSVDDDSRRAIGQAKRRVERAARREDRIHRLEAPSAHDGHDDARRGEDFLELAGLLRSRTRDDHSDFEERYDPCSFGSDHVEFKRLHNEAFVALAHDGHDDARRGEDFLELAGLLRSRTRDDHSDFEERYDPCSFGSDHVEFKRLHNEAASDTTQQNGGWTTSTTSTTATASSWIRTCSKSTVPTPPPRRCSSTFTGSIDPRSCYVANRHASTCDVLRRTLPSENVILAYAAEALAPPPTSRRDDRRRRMHDHRRDDDDDDDDDNDDGEGGATTPASAAANPSFSDVDFVAYYFDGCGGLPPHVVAMMSAALVRPTTTTTTTETGGGDRRGGEGGGGARASTTTRRRGSRTTAVGYTLMGGNRDVVGKELDVCRALTSIARANGMRTRHVLDDPARYGLPMEIVKTEGGTFTSWMLLEDAGLD</sequence>
<gene>
    <name evidence="2" type="ORF">ACHAW5_001735</name>
</gene>
<organism evidence="2 3">
    <name type="scientific">Stephanodiscus triporus</name>
    <dbReference type="NCBI Taxonomy" id="2934178"/>
    <lineage>
        <taxon>Eukaryota</taxon>
        <taxon>Sar</taxon>
        <taxon>Stramenopiles</taxon>
        <taxon>Ochrophyta</taxon>
        <taxon>Bacillariophyta</taxon>
        <taxon>Coscinodiscophyceae</taxon>
        <taxon>Thalassiosirophycidae</taxon>
        <taxon>Stephanodiscales</taxon>
        <taxon>Stephanodiscaceae</taxon>
        <taxon>Stephanodiscus</taxon>
    </lineage>
</organism>
<feature type="region of interest" description="Disordered" evidence="1">
    <location>
        <begin position="327"/>
        <end position="370"/>
    </location>
</feature>
<feature type="region of interest" description="Disordered" evidence="1">
    <location>
        <begin position="406"/>
        <end position="439"/>
    </location>
</feature>
<evidence type="ECO:0000313" key="2">
    <source>
        <dbReference type="EMBL" id="KAL3803958.1"/>
    </source>
</evidence>
<keyword evidence="3" id="KW-1185">Reference proteome</keyword>
<feature type="compositionally biased region" description="Polar residues" evidence="1">
    <location>
        <begin position="240"/>
        <end position="250"/>
    </location>
</feature>
<evidence type="ECO:0000256" key="1">
    <source>
        <dbReference type="SAM" id="MobiDB-lite"/>
    </source>
</evidence>
<name>A0ABD3QU46_9STRA</name>
<dbReference type="EMBL" id="JALLAZ020000102">
    <property type="protein sequence ID" value="KAL3803958.1"/>
    <property type="molecule type" value="Genomic_DNA"/>
</dbReference>
<proteinExistence type="predicted"/>
<dbReference type="Proteomes" id="UP001530315">
    <property type="component" value="Unassembled WGS sequence"/>
</dbReference>
<feature type="region of interest" description="Disordered" evidence="1">
    <location>
        <begin position="62"/>
        <end position="134"/>
    </location>
</feature>
<comment type="caution">
    <text evidence="2">The sequence shown here is derived from an EMBL/GenBank/DDBJ whole genome shotgun (WGS) entry which is preliminary data.</text>
</comment>
<feature type="compositionally biased region" description="Acidic residues" evidence="1">
    <location>
        <begin position="347"/>
        <end position="359"/>
    </location>
</feature>
<feature type="compositionally biased region" description="Basic and acidic residues" evidence="1">
    <location>
        <begin position="109"/>
        <end position="134"/>
    </location>
</feature>
<dbReference type="AlphaFoldDB" id="A0ABD3QU46"/>